<evidence type="ECO:0000256" key="4">
    <source>
        <dbReference type="ARBA" id="ARBA00022670"/>
    </source>
</evidence>
<evidence type="ECO:0000256" key="8">
    <source>
        <dbReference type="ARBA" id="ARBA00022801"/>
    </source>
</evidence>
<comment type="caution">
    <text evidence="18">The sequence shown here is derived from an EMBL/GenBank/DDBJ whole genome shotgun (WGS) entry which is preliminary data.</text>
</comment>
<feature type="compositionally biased region" description="Basic and acidic residues" evidence="16">
    <location>
        <begin position="17"/>
        <end position="61"/>
    </location>
</feature>
<dbReference type="InterPro" id="IPR011546">
    <property type="entry name" value="Pept_M41_FtsH_extracell"/>
</dbReference>
<comment type="subunit">
    <text evidence="14">Homohexamer.</text>
</comment>
<feature type="transmembrane region" description="Helical" evidence="14">
    <location>
        <begin position="89"/>
        <end position="107"/>
    </location>
</feature>
<feature type="compositionally biased region" description="Acidic residues" evidence="16">
    <location>
        <begin position="737"/>
        <end position="758"/>
    </location>
</feature>
<dbReference type="InterPro" id="IPR000642">
    <property type="entry name" value="Peptidase_M41"/>
</dbReference>
<organism evidence="18 19">
    <name type="scientific">Psychrilyobacter piezotolerans</name>
    <dbReference type="NCBI Taxonomy" id="2293438"/>
    <lineage>
        <taxon>Bacteria</taxon>
        <taxon>Fusobacteriati</taxon>
        <taxon>Fusobacteriota</taxon>
        <taxon>Fusobacteriia</taxon>
        <taxon>Fusobacteriales</taxon>
        <taxon>Fusobacteriaceae</taxon>
        <taxon>Psychrilyobacter</taxon>
    </lineage>
</organism>
<keyword evidence="12 14" id="KW-0482">Metalloprotease</keyword>
<comment type="similarity">
    <text evidence="2 14">In the C-terminal section; belongs to the peptidase M41 family.</text>
</comment>
<keyword evidence="6 14" id="KW-0479">Metal-binding</keyword>
<feature type="domain" description="AAA+ ATPase" evidence="17">
    <location>
        <begin position="282"/>
        <end position="421"/>
    </location>
</feature>
<dbReference type="Pfam" id="PF01434">
    <property type="entry name" value="Peptidase_M41"/>
    <property type="match status" value="1"/>
</dbReference>
<evidence type="ECO:0000256" key="7">
    <source>
        <dbReference type="ARBA" id="ARBA00022741"/>
    </source>
</evidence>
<dbReference type="InterPro" id="IPR003960">
    <property type="entry name" value="ATPase_AAA_CS"/>
</dbReference>
<evidence type="ECO:0000313" key="19">
    <source>
        <dbReference type="Proteomes" id="UP000263486"/>
    </source>
</evidence>
<feature type="transmembrane region" description="Helical" evidence="14">
    <location>
        <begin position="194"/>
        <end position="215"/>
    </location>
</feature>
<dbReference type="CDD" id="cd19501">
    <property type="entry name" value="RecA-like_FtsH"/>
    <property type="match status" value="1"/>
</dbReference>
<dbReference type="InterPro" id="IPR003959">
    <property type="entry name" value="ATPase_AAA_core"/>
</dbReference>
<feature type="compositionally biased region" description="Basic residues" evidence="16">
    <location>
        <begin position="62"/>
        <end position="71"/>
    </location>
</feature>
<accession>A0ABX9KLE9</accession>
<dbReference type="PANTHER" id="PTHR23076:SF97">
    <property type="entry name" value="ATP-DEPENDENT ZINC METALLOPROTEASE YME1L1"/>
    <property type="match status" value="1"/>
</dbReference>
<keyword evidence="11 14" id="KW-1133">Transmembrane helix</keyword>
<evidence type="ECO:0000256" key="12">
    <source>
        <dbReference type="ARBA" id="ARBA00023049"/>
    </source>
</evidence>
<gene>
    <name evidence="18" type="primary">hflB</name>
    <name evidence="14" type="synonym">ftsH</name>
    <name evidence="18" type="ORF">DYH56_01685</name>
</gene>
<keyword evidence="7 14" id="KW-0547">Nucleotide-binding</keyword>
<comment type="similarity">
    <text evidence="15">Belongs to the AAA ATPase family.</text>
</comment>
<evidence type="ECO:0000256" key="1">
    <source>
        <dbReference type="ARBA" id="ARBA00004370"/>
    </source>
</evidence>
<dbReference type="InterPro" id="IPR041569">
    <property type="entry name" value="AAA_lid_3"/>
</dbReference>
<dbReference type="SMART" id="SM00382">
    <property type="entry name" value="AAA"/>
    <property type="match status" value="1"/>
</dbReference>
<reference evidence="18 19" key="1">
    <citation type="submission" date="2018-08" db="EMBL/GenBank/DDBJ databases">
        <title>Draft genome sequence of Psychrilyobacter sp. strain SD5 isolated from Black Sea water.</title>
        <authorList>
            <person name="Yadav S."/>
            <person name="Villanueva L."/>
            <person name="Damste J.S.S."/>
        </authorList>
    </citation>
    <scope>NUCLEOTIDE SEQUENCE [LARGE SCALE GENOMIC DNA]</scope>
    <source>
        <strain evidence="18 19">SD5</strain>
    </source>
</reference>
<evidence type="ECO:0000256" key="9">
    <source>
        <dbReference type="ARBA" id="ARBA00022833"/>
    </source>
</evidence>
<evidence type="ECO:0000256" key="16">
    <source>
        <dbReference type="SAM" id="MobiDB-lite"/>
    </source>
</evidence>
<dbReference type="GO" id="GO:0008237">
    <property type="term" value="F:metallopeptidase activity"/>
    <property type="evidence" value="ECO:0007669"/>
    <property type="project" value="UniProtKB-KW"/>
</dbReference>
<feature type="binding site" evidence="14">
    <location>
        <begin position="290"/>
        <end position="297"/>
    </location>
    <ligand>
        <name>ATP</name>
        <dbReference type="ChEBI" id="CHEBI:30616"/>
    </ligand>
</feature>
<comment type="subcellular location">
    <subcellularLocation>
        <location evidence="14">Cell membrane</location>
        <topology evidence="14">Multi-pass membrane protein</topology>
        <orientation evidence="14">Cytoplasmic side</orientation>
    </subcellularLocation>
    <subcellularLocation>
        <location evidence="1">Membrane</location>
    </subcellularLocation>
</comment>
<feature type="binding site" evidence="14">
    <location>
        <position position="590"/>
    </location>
    <ligand>
        <name>Zn(2+)</name>
        <dbReference type="ChEBI" id="CHEBI:29105"/>
        <note>catalytic</note>
    </ligand>
</feature>
<evidence type="ECO:0000256" key="10">
    <source>
        <dbReference type="ARBA" id="ARBA00022840"/>
    </source>
</evidence>
<feature type="binding site" evidence="14">
    <location>
        <position position="516"/>
    </location>
    <ligand>
        <name>Zn(2+)</name>
        <dbReference type="ChEBI" id="CHEBI:29105"/>
        <note>catalytic</note>
    </ligand>
</feature>
<comment type="cofactor">
    <cofactor evidence="14">
        <name>Zn(2+)</name>
        <dbReference type="ChEBI" id="CHEBI:29105"/>
    </cofactor>
    <text evidence="14">Binds 1 zinc ion per subunit.</text>
</comment>
<keyword evidence="13 14" id="KW-0472">Membrane</keyword>
<evidence type="ECO:0000259" key="17">
    <source>
        <dbReference type="SMART" id="SM00382"/>
    </source>
</evidence>
<comment type="function">
    <text evidence="14">Acts as a processive, ATP-dependent zinc metallopeptidase for both cytoplasmic and membrane proteins. Plays a role in the quality control of integral membrane proteins.</text>
</comment>
<dbReference type="HAMAP" id="MF_01458">
    <property type="entry name" value="FtsH"/>
    <property type="match status" value="1"/>
</dbReference>
<dbReference type="Gene3D" id="1.10.8.60">
    <property type="match status" value="1"/>
</dbReference>
<dbReference type="InterPro" id="IPR005936">
    <property type="entry name" value="FtsH"/>
</dbReference>
<dbReference type="InterPro" id="IPR037219">
    <property type="entry name" value="Peptidase_M41-like"/>
</dbReference>
<dbReference type="EC" id="3.4.24.-" evidence="14"/>
<feature type="compositionally biased region" description="Basic and acidic residues" evidence="16">
    <location>
        <begin position="72"/>
        <end position="85"/>
    </location>
</feature>
<dbReference type="Proteomes" id="UP000263486">
    <property type="component" value="Unassembled WGS sequence"/>
</dbReference>
<evidence type="ECO:0000256" key="13">
    <source>
        <dbReference type="ARBA" id="ARBA00023136"/>
    </source>
</evidence>
<sequence length="767" mass="85822">MKKLRRLTSVENNNNNDLKDDLKDGLKDEKKDEKKKENVEDKDTEYNELEERKNELKERLKYGMRKKKGKKTNNENGEKGSKKEPQKKFNFKTVIMLLFVVTIIMSLPSMMDSAKTKDQKIISYTEFLKKANNGEFKVVQEKEGYVIGKKQLEDTSAFRARMISNRVSQDPNLMKALTQTSVEIKSEDPAKTPLIVQILISWFPMLLLVGIWIFMMNKMKGGSNSGPSVFNMGKSRAKDNGENISNVKFDDVAGIEEAKQELVEVVDFLKEPEKYKKIGAAIPKGVLLLGAPGTGKTLLARAVAGEAAVPFFTISGSEFVEMFVGVGASRVRDLFNKARKAAPCIVFIDEIDAVGRKRGSGQGGGNDEREQTLNQLLVEMDGFSSEETIIVIAATNRPEILDKALMRPGRFDRQVVVDKPDIKGREAILHVHIKGKKIGKDVDLHTLAKKTPGFVGADLANLLNEAAILAARQHRDIIMMEDLEEASEKVSIGPARKSRVTVEKEKNIVAYHEVGHAMIQTFYKDTVDPVHKVTIVPRGMAALGYTMSLPTEDRYLRSKKEYLADIRGLLGGRAAEEVVFGDITTGASNDIERATGIAHAMVTKLGMSDRFGPVLLDATKEGDMFQNKIYGEETAKSIDEEIRKMINDAYDEVKTTLRDNYDLLDKISKSLLERETITGEELNILMSGGELEPLKPLKDVVAKGIDELKEELTKKEKEELAKKKKELTSDSDNSPLEVEETETENENETKDESEDEKTDTDIKEEEK</sequence>
<keyword evidence="4 14" id="KW-0645">Protease</keyword>
<evidence type="ECO:0000256" key="2">
    <source>
        <dbReference type="ARBA" id="ARBA00010044"/>
    </source>
</evidence>
<dbReference type="PANTHER" id="PTHR23076">
    <property type="entry name" value="METALLOPROTEASE M41 FTSH"/>
    <property type="match status" value="1"/>
</dbReference>
<dbReference type="Gene3D" id="1.20.58.760">
    <property type="entry name" value="Peptidase M41"/>
    <property type="match status" value="1"/>
</dbReference>
<keyword evidence="8 14" id="KW-0378">Hydrolase</keyword>
<feature type="active site" evidence="14">
    <location>
        <position position="513"/>
    </location>
</feature>
<feature type="region of interest" description="Disordered" evidence="16">
    <location>
        <begin position="711"/>
        <end position="767"/>
    </location>
</feature>
<evidence type="ECO:0000256" key="3">
    <source>
        <dbReference type="ARBA" id="ARBA00022475"/>
    </source>
</evidence>
<name>A0ABX9KLE9_9FUSO</name>
<protein>
    <recommendedName>
        <fullName evidence="14">ATP-dependent zinc metalloprotease FtsH</fullName>
        <ecNumber evidence="14">3.4.24.-</ecNumber>
    </recommendedName>
</protein>
<evidence type="ECO:0000256" key="6">
    <source>
        <dbReference type="ARBA" id="ARBA00022723"/>
    </source>
</evidence>
<keyword evidence="19" id="KW-1185">Reference proteome</keyword>
<evidence type="ECO:0000256" key="11">
    <source>
        <dbReference type="ARBA" id="ARBA00022989"/>
    </source>
</evidence>
<keyword evidence="10 14" id="KW-0067">ATP-binding</keyword>
<comment type="similarity">
    <text evidence="14">In the central section; belongs to the AAA ATPase family.</text>
</comment>
<dbReference type="SUPFAM" id="SSF140990">
    <property type="entry name" value="FtsH protease domain-like"/>
    <property type="match status" value="1"/>
</dbReference>
<dbReference type="InterPro" id="IPR003593">
    <property type="entry name" value="AAA+_ATPase"/>
</dbReference>
<dbReference type="Gene3D" id="3.40.50.300">
    <property type="entry name" value="P-loop containing nucleotide triphosphate hydrolases"/>
    <property type="match status" value="1"/>
</dbReference>
<feature type="region of interest" description="Disordered" evidence="16">
    <location>
        <begin position="1"/>
        <end position="85"/>
    </location>
</feature>
<dbReference type="Pfam" id="PF06480">
    <property type="entry name" value="FtsH_ext"/>
    <property type="match status" value="1"/>
</dbReference>
<keyword evidence="3 14" id="KW-1003">Cell membrane</keyword>
<feature type="binding site" evidence="14">
    <location>
        <position position="512"/>
    </location>
    <ligand>
        <name>Zn(2+)</name>
        <dbReference type="ChEBI" id="CHEBI:29105"/>
        <note>catalytic</note>
    </ligand>
</feature>
<evidence type="ECO:0000313" key="18">
    <source>
        <dbReference type="EMBL" id="REI42884.1"/>
    </source>
</evidence>
<dbReference type="SUPFAM" id="SSF52540">
    <property type="entry name" value="P-loop containing nucleoside triphosphate hydrolases"/>
    <property type="match status" value="1"/>
</dbReference>
<dbReference type="NCBIfam" id="TIGR01241">
    <property type="entry name" value="FtsH_fam"/>
    <property type="match status" value="1"/>
</dbReference>
<dbReference type="Pfam" id="PF17862">
    <property type="entry name" value="AAA_lid_3"/>
    <property type="match status" value="1"/>
</dbReference>
<proteinExistence type="inferred from homology"/>
<evidence type="ECO:0000256" key="5">
    <source>
        <dbReference type="ARBA" id="ARBA00022692"/>
    </source>
</evidence>
<dbReference type="InterPro" id="IPR027417">
    <property type="entry name" value="P-loop_NTPase"/>
</dbReference>
<feature type="compositionally biased region" description="Basic and acidic residues" evidence="16">
    <location>
        <begin position="711"/>
        <end position="721"/>
    </location>
</feature>
<evidence type="ECO:0000256" key="15">
    <source>
        <dbReference type="RuleBase" id="RU003651"/>
    </source>
</evidence>
<dbReference type="EMBL" id="QUAJ01000002">
    <property type="protein sequence ID" value="REI42884.1"/>
    <property type="molecule type" value="Genomic_DNA"/>
</dbReference>
<keyword evidence="9 14" id="KW-0862">Zinc</keyword>
<dbReference type="Gene3D" id="3.30.720.210">
    <property type="match status" value="1"/>
</dbReference>
<keyword evidence="5 14" id="KW-0812">Transmembrane</keyword>
<evidence type="ECO:0000256" key="14">
    <source>
        <dbReference type="HAMAP-Rule" id="MF_01458"/>
    </source>
</evidence>
<dbReference type="PROSITE" id="PS00674">
    <property type="entry name" value="AAA"/>
    <property type="match status" value="1"/>
</dbReference>
<dbReference type="Pfam" id="PF00004">
    <property type="entry name" value="AAA"/>
    <property type="match status" value="1"/>
</dbReference>